<evidence type="ECO:0000256" key="8">
    <source>
        <dbReference type="ARBA" id="ARBA00023209"/>
    </source>
</evidence>
<keyword evidence="6" id="KW-0443">Lipid metabolism</keyword>
<evidence type="ECO:0000256" key="6">
    <source>
        <dbReference type="ARBA" id="ARBA00023098"/>
    </source>
</evidence>
<evidence type="ECO:0000256" key="12">
    <source>
        <dbReference type="ARBA" id="ARBA00024326"/>
    </source>
</evidence>
<keyword evidence="10" id="KW-1208">Phospholipid metabolism</keyword>
<keyword evidence="7" id="KW-0865">Zymogen</keyword>
<protein>
    <recommendedName>
        <fullName evidence="3">phosphatidylserine decarboxylase</fullName>
        <ecNumber evidence="3">4.1.1.65</ecNumber>
    </recommendedName>
</protein>
<evidence type="ECO:0000256" key="3">
    <source>
        <dbReference type="ARBA" id="ARBA00012243"/>
    </source>
</evidence>
<comment type="caution">
    <text evidence="13">The sequence shown here is derived from an EMBL/GenBank/DDBJ whole genome shotgun (WGS) entry which is preliminary data.</text>
</comment>
<reference evidence="13" key="2">
    <citation type="submission" date="2021-02" db="EMBL/GenBank/DDBJ databases">
        <authorList>
            <person name="Merkel A.Y."/>
        </authorList>
    </citation>
    <scope>NUCLEOTIDE SEQUENCE</scope>
    <source>
        <strain evidence="13">T05b</strain>
    </source>
</reference>
<evidence type="ECO:0000256" key="4">
    <source>
        <dbReference type="ARBA" id="ARBA00022516"/>
    </source>
</evidence>
<accession>A0ABS2WTF5</accession>
<dbReference type="EC" id="4.1.1.65" evidence="3"/>
<dbReference type="EMBL" id="JAFHKK010000017">
    <property type="protein sequence ID" value="MBN2964800.1"/>
    <property type="molecule type" value="Genomic_DNA"/>
</dbReference>
<evidence type="ECO:0000313" key="13">
    <source>
        <dbReference type="EMBL" id="MBN2964800.1"/>
    </source>
</evidence>
<organism evidence="13 14">
    <name type="scientific">Sulfurospirillum tamanense</name>
    <dbReference type="NCBI Taxonomy" id="2813362"/>
    <lineage>
        <taxon>Bacteria</taxon>
        <taxon>Pseudomonadati</taxon>
        <taxon>Campylobacterota</taxon>
        <taxon>Epsilonproteobacteria</taxon>
        <taxon>Campylobacterales</taxon>
        <taxon>Sulfurospirillaceae</taxon>
        <taxon>Sulfurospirillum</taxon>
    </lineage>
</organism>
<evidence type="ECO:0000313" key="14">
    <source>
        <dbReference type="Proteomes" id="UP000703590"/>
    </source>
</evidence>
<evidence type="ECO:0000256" key="2">
    <source>
        <dbReference type="ARBA" id="ARBA00005189"/>
    </source>
</evidence>
<evidence type="ECO:0000256" key="5">
    <source>
        <dbReference type="ARBA" id="ARBA00022793"/>
    </source>
</evidence>
<dbReference type="InterPro" id="IPR033177">
    <property type="entry name" value="PSD-B"/>
</dbReference>
<dbReference type="NCBIfam" id="TIGR00163">
    <property type="entry name" value="PS_decarb"/>
    <property type="match status" value="1"/>
</dbReference>
<keyword evidence="11" id="KW-0670">Pyruvate</keyword>
<dbReference type="Pfam" id="PF02666">
    <property type="entry name" value="PS_Dcarbxylase"/>
    <property type="match status" value="1"/>
</dbReference>
<dbReference type="PANTHER" id="PTHR10067">
    <property type="entry name" value="PHOSPHATIDYLSERINE DECARBOXYLASE"/>
    <property type="match status" value="1"/>
</dbReference>
<evidence type="ECO:0000256" key="11">
    <source>
        <dbReference type="ARBA" id="ARBA00023317"/>
    </source>
</evidence>
<dbReference type="RefSeq" id="WP_205459347.1">
    <property type="nucleotide sequence ID" value="NZ_JAFHKK010000017.1"/>
</dbReference>
<sequence>MKRHLTSVASRVFGVFASTRFPKPLQQAINRVYVWGFGLDMRDFASLGSYVSLARLFTRALVRPRHLEGDKGAYISPCDAVVSACGHIKQGMALQIKGREYSIGKLLGDYIPKRCAEALEGGEFFNLYLSPRDYHRYHAPCHMKIVEAHHIPGKLFPVNFRWLKKQPQLFCENERVVLVCEDALGERFYMVFVGALNVGKMRFHFDERIQTNAKESRHSFYMYEALWMEKGAELGFFEMGSTIVMLFENPRLALGKFEGQKVRFGELLASR</sequence>
<dbReference type="InterPro" id="IPR003817">
    <property type="entry name" value="PS_Dcarbxylase"/>
</dbReference>
<keyword evidence="9 13" id="KW-0456">Lyase</keyword>
<comment type="pathway">
    <text evidence="2">Lipid metabolism.</text>
</comment>
<evidence type="ECO:0000256" key="10">
    <source>
        <dbReference type="ARBA" id="ARBA00023264"/>
    </source>
</evidence>
<gene>
    <name evidence="13" type="ORF">JWV37_08400</name>
</gene>
<evidence type="ECO:0000256" key="7">
    <source>
        <dbReference type="ARBA" id="ARBA00023145"/>
    </source>
</evidence>
<keyword evidence="14" id="KW-1185">Reference proteome</keyword>
<name>A0ABS2WTF5_9BACT</name>
<proteinExistence type="predicted"/>
<keyword evidence="8" id="KW-0594">Phospholipid biosynthesis</keyword>
<keyword evidence="5" id="KW-0210">Decarboxylase</keyword>
<dbReference type="Proteomes" id="UP000703590">
    <property type="component" value="Unassembled WGS sequence"/>
</dbReference>
<evidence type="ECO:0000256" key="1">
    <source>
        <dbReference type="ARBA" id="ARBA00001928"/>
    </source>
</evidence>
<comment type="cofactor">
    <cofactor evidence="1">
        <name>pyruvate</name>
        <dbReference type="ChEBI" id="CHEBI:15361"/>
    </cofactor>
</comment>
<dbReference type="PANTHER" id="PTHR10067:SF6">
    <property type="entry name" value="PHOSPHATIDYLSERINE DECARBOXYLASE PROENZYME, MITOCHONDRIAL"/>
    <property type="match status" value="1"/>
</dbReference>
<dbReference type="NCBIfam" id="NF003038">
    <property type="entry name" value="PRK03934.1"/>
    <property type="match status" value="1"/>
</dbReference>
<dbReference type="GO" id="GO:0004609">
    <property type="term" value="F:phosphatidylserine decarboxylase activity"/>
    <property type="evidence" value="ECO:0007669"/>
    <property type="project" value="UniProtKB-EC"/>
</dbReference>
<evidence type="ECO:0000256" key="9">
    <source>
        <dbReference type="ARBA" id="ARBA00023239"/>
    </source>
</evidence>
<comment type="pathway">
    <text evidence="12">Phospholipid metabolism; phosphatidylethanolamine biosynthesis.</text>
</comment>
<keyword evidence="4" id="KW-0444">Lipid biosynthesis</keyword>
<reference evidence="13" key="1">
    <citation type="submission" date="2021-02" db="EMBL/GenBank/DDBJ databases">
        <title>Sulfurospirillum tamanensis sp. nov.</title>
        <authorList>
            <person name="Frolova A."/>
            <person name="Merkel A."/>
            <person name="Slobodkin A."/>
        </authorList>
    </citation>
    <scope>NUCLEOTIDE SEQUENCE</scope>
    <source>
        <strain evidence="13">T05b</strain>
    </source>
</reference>